<organism evidence="2 3">
    <name type="scientific">Moschus moschiferus</name>
    <name type="common">Siberian musk deer</name>
    <name type="synonym">Moschus sibiricus</name>
    <dbReference type="NCBI Taxonomy" id="68415"/>
    <lineage>
        <taxon>Eukaryota</taxon>
        <taxon>Metazoa</taxon>
        <taxon>Chordata</taxon>
        <taxon>Craniata</taxon>
        <taxon>Vertebrata</taxon>
        <taxon>Euteleostomi</taxon>
        <taxon>Mammalia</taxon>
        <taxon>Eutheria</taxon>
        <taxon>Laurasiatheria</taxon>
        <taxon>Artiodactyla</taxon>
        <taxon>Ruminantia</taxon>
        <taxon>Pecora</taxon>
        <taxon>Moschidae</taxon>
        <taxon>Moschus</taxon>
    </lineage>
</organism>
<reference evidence="2" key="1">
    <citation type="submission" date="2025-08" db="UniProtKB">
        <authorList>
            <consortium name="Ensembl"/>
        </authorList>
    </citation>
    <scope>IDENTIFICATION</scope>
</reference>
<evidence type="ECO:0000313" key="3">
    <source>
        <dbReference type="Proteomes" id="UP000694544"/>
    </source>
</evidence>
<keyword evidence="3" id="KW-1185">Reference proteome</keyword>
<evidence type="ECO:0000256" key="1">
    <source>
        <dbReference type="SAM" id="MobiDB-lite"/>
    </source>
</evidence>
<dbReference type="Proteomes" id="UP000694544">
    <property type="component" value="Unplaced"/>
</dbReference>
<reference evidence="2" key="2">
    <citation type="submission" date="2025-09" db="UniProtKB">
        <authorList>
            <consortium name="Ensembl"/>
        </authorList>
    </citation>
    <scope>IDENTIFICATION</scope>
</reference>
<dbReference type="Ensembl" id="ENSMMST00000036263.1">
    <property type="protein sequence ID" value="ENSMMSP00000033043.1"/>
    <property type="gene ID" value="ENSMMSG00000024371.1"/>
</dbReference>
<name>A0A8C6MNM8_MOSMO</name>
<evidence type="ECO:0000313" key="2">
    <source>
        <dbReference type="Ensembl" id="ENSMMSP00000033043.1"/>
    </source>
</evidence>
<sequence>MTFCSVELSWACLEPFWCPWTPAGLRYPWLPHPCSNSYLPGLCLITGRVASRLCVSIASCRPWSLGLPAPSLRLSLSGQPPRRRLAWHWMWAASTGAGRWLARLDGGHEEWGPVGRAGWPRLRAGPGVEPRAAQGVPSTESLLPRGCGGAPGLQGRPQGVQEQLGLRR</sequence>
<feature type="region of interest" description="Disordered" evidence="1">
    <location>
        <begin position="125"/>
        <end position="168"/>
    </location>
</feature>
<dbReference type="GeneTree" id="ENSGT00910000148619"/>
<accession>A0A8C6MNM8</accession>
<dbReference type="AlphaFoldDB" id="A0A8C6MNM8"/>
<proteinExistence type="predicted"/>
<protein>
    <submittedName>
        <fullName evidence="2">Uncharacterized protein</fullName>
    </submittedName>
</protein>